<dbReference type="InterPro" id="IPR050769">
    <property type="entry name" value="NAT_camello-type"/>
</dbReference>
<evidence type="ECO:0000259" key="2">
    <source>
        <dbReference type="PROSITE" id="PS51186"/>
    </source>
</evidence>
<dbReference type="KEGG" id="ful:C4N20_14035"/>
<dbReference type="AlphaFoldDB" id="A0AAX2J9N1"/>
<evidence type="ECO:0000313" key="4">
    <source>
        <dbReference type="Proteomes" id="UP000249008"/>
    </source>
</evidence>
<accession>A0AAX2J9N1</accession>
<feature type="domain" description="N-acetyltransferase" evidence="2">
    <location>
        <begin position="4"/>
        <end position="172"/>
    </location>
</feature>
<dbReference type="PROSITE" id="PS51186">
    <property type="entry name" value="GNAT"/>
    <property type="match status" value="1"/>
</dbReference>
<proteinExistence type="predicted"/>
<gene>
    <name evidence="3" type="ORF">NCTC12112_01378</name>
</gene>
<evidence type="ECO:0000256" key="1">
    <source>
        <dbReference type="ARBA" id="ARBA00022679"/>
    </source>
</evidence>
<dbReference type="Gene3D" id="3.40.630.30">
    <property type="match status" value="1"/>
</dbReference>
<dbReference type="PANTHER" id="PTHR13947">
    <property type="entry name" value="GNAT FAMILY N-ACETYLTRANSFERASE"/>
    <property type="match status" value="1"/>
</dbReference>
<dbReference type="EMBL" id="LS483487">
    <property type="protein sequence ID" value="SQJ02433.1"/>
    <property type="molecule type" value="Genomic_DNA"/>
</dbReference>
<dbReference type="CDD" id="cd04301">
    <property type="entry name" value="NAT_SF"/>
    <property type="match status" value="1"/>
</dbReference>
<name>A0AAX2J9N1_9FUSO</name>
<dbReference type="Proteomes" id="UP000249008">
    <property type="component" value="Chromosome 1"/>
</dbReference>
<reference evidence="3 4" key="1">
    <citation type="submission" date="2018-06" db="EMBL/GenBank/DDBJ databases">
        <authorList>
            <consortium name="Pathogen Informatics"/>
            <person name="Doyle S."/>
        </authorList>
    </citation>
    <scope>NUCLEOTIDE SEQUENCE [LARGE SCALE GENOMIC DNA]</scope>
    <source>
        <strain evidence="3 4">NCTC12112</strain>
    </source>
</reference>
<keyword evidence="1" id="KW-0808">Transferase</keyword>
<dbReference type="SUPFAM" id="SSF55729">
    <property type="entry name" value="Acyl-CoA N-acyltransferases (Nat)"/>
    <property type="match status" value="1"/>
</dbReference>
<protein>
    <submittedName>
        <fullName evidence="3">Acetyltransferase</fullName>
    </submittedName>
</protein>
<sequence>MEKYIIRKGNTEDIDELEKLYDSLNDYLEENINYPGWRKGLYPIRKDAAYGIENETLYVMEINGRIAGTIILSHEPEEAYSNVVWKTENNYDDILVIRTFAVHPDFMKGSVGSSLMKFAEKFGRENGIKSIRLDVAIQNIPAISLYEKLGYKYIDIVDLGLNIPWLKWFKLYELVL</sequence>
<dbReference type="InterPro" id="IPR000182">
    <property type="entry name" value="GNAT_dom"/>
</dbReference>
<organism evidence="3 4">
    <name type="scientific">Fusobacterium ulcerans</name>
    <dbReference type="NCBI Taxonomy" id="861"/>
    <lineage>
        <taxon>Bacteria</taxon>
        <taxon>Fusobacteriati</taxon>
        <taxon>Fusobacteriota</taxon>
        <taxon>Fusobacteriia</taxon>
        <taxon>Fusobacteriales</taxon>
        <taxon>Fusobacteriaceae</taxon>
        <taxon>Fusobacterium</taxon>
    </lineage>
</organism>
<evidence type="ECO:0000313" key="3">
    <source>
        <dbReference type="EMBL" id="SQJ02433.1"/>
    </source>
</evidence>
<dbReference type="GeneID" id="78455942"/>
<dbReference type="Pfam" id="PF00583">
    <property type="entry name" value="Acetyltransf_1"/>
    <property type="match status" value="1"/>
</dbReference>
<dbReference type="RefSeq" id="WP_005977457.1">
    <property type="nucleotide sequence ID" value="NZ_CABKNW010000002.1"/>
</dbReference>
<dbReference type="PANTHER" id="PTHR13947:SF37">
    <property type="entry name" value="LD18367P"/>
    <property type="match status" value="1"/>
</dbReference>
<dbReference type="InterPro" id="IPR016181">
    <property type="entry name" value="Acyl_CoA_acyltransferase"/>
</dbReference>
<dbReference type="GO" id="GO:0008080">
    <property type="term" value="F:N-acetyltransferase activity"/>
    <property type="evidence" value="ECO:0007669"/>
    <property type="project" value="InterPro"/>
</dbReference>